<dbReference type="PANTHER" id="PTHR43048">
    <property type="entry name" value="METHYLMALONYL-COA EPIMERASE"/>
    <property type="match status" value="1"/>
</dbReference>
<comment type="caution">
    <text evidence="3">The sequence shown here is derived from an EMBL/GenBank/DDBJ whole genome shotgun (WGS) entry which is preliminary data.</text>
</comment>
<dbReference type="GO" id="GO:0046872">
    <property type="term" value="F:metal ion binding"/>
    <property type="evidence" value="ECO:0007669"/>
    <property type="project" value="UniProtKB-KW"/>
</dbReference>
<dbReference type="AlphaFoldDB" id="A0A094Q4L7"/>
<reference evidence="3" key="1">
    <citation type="submission" date="2014-06" db="EMBL/GenBank/DDBJ databases">
        <title>Key roles for freshwater Actinobacteria revealed by deep metagenomic sequencing.</title>
        <authorList>
            <person name="Ghai R."/>
            <person name="Mizuno C.M."/>
            <person name="Picazo A."/>
            <person name="Camacho A."/>
            <person name="Rodriguez-Valera F."/>
        </authorList>
    </citation>
    <scope>NUCLEOTIDE SEQUENCE</scope>
</reference>
<evidence type="ECO:0000313" key="3">
    <source>
        <dbReference type="EMBL" id="KGA18332.1"/>
    </source>
</evidence>
<dbReference type="InterPro" id="IPR037523">
    <property type="entry name" value="VOC_core"/>
</dbReference>
<keyword evidence="1" id="KW-0479">Metal-binding</keyword>
<dbReference type="Pfam" id="PF13669">
    <property type="entry name" value="Glyoxalase_4"/>
    <property type="match status" value="1"/>
</dbReference>
<dbReference type="InterPro" id="IPR051785">
    <property type="entry name" value="MMCE/EMCE_epimerase"/>
</dbReference>
<dbReference type="GO" id="GO:0004493">
    <property type="term" value="F:methylmalonyl-CoA epimerase activity"/>
    <property type="evidence" value="ECO:0007669"/>
    <property type="project" value="TreeGrafter"/>
</dbReference>
<dbReference type="Gene3D" id="3.10.180.10">
    <property type="entry name" value="2,3-Dihydroxybiphenyl 1,2-Dioxygenase, domain 1"/>
    <property type="match status" value="1"/>
</dbReference>
<dbReference type="EMBL" id="JNSL01000045">
    <property type="protein sequence ID" value="KGA18332.1"/>
    <property type="molecule type" value="Genomic_DNA"/>
</dbReference>
<accession>A0A094Q4L7</accession>
<name>A0A094Q4L7_9ZZZZ</name>
<dbReference type="InterPro" id="IPR029068">
    <property type="entry name" value="Glyas_Bleomycin-R_OHBP_Dase"/>
</dbReference>
<evidence type="ECO:0000256" key="1">
    <source>
        <dbReference type="ARBA" id="ARBA00022723"/>
    </source>
</evidence>
<sequence length="166" mass="18119">MSEELKFHQVAYVVKDLDSSVRHWADNLGIGPWTVYTLKAPGLRDCIYKGEKTQFSLRHAMAFSGTMQFELVQPLDGPSIFKDQLNTTGEGMNHVGCIVQDHPAAVADFLARGFTPLQSAAGFGAEGDGAFAYFQPPDGISAIVELISPPKVRIQPDYIYPTPEGS</sequence>
<organism evidence="3">
    <name type="scientific">freshwater metagenome</name>
    <dbReference type="NCBI Taxonomy" id="449393"/>
    <lineage>
        <taxon>unclassified sequences</taxon>
        <taxon>metagenomes</taxon>
        <taxon>ecological metagenomes</taxon>
    </lineage>
</organism>
<feature type="domain" description="VOC" evidence="2">
    <location>
        <begin position="6"/>
        <end position="149"/>
    </location>
</feature>
<gene>
    <name evidence="3" type="ORF">GM51_8615</name>
</gene>
<proteinExistence type="predicted"/>
<dbReference type="PANTHER" id="PTHR43048:SF3">
    <property type="entry name" value="METHYLMALONYL-COA EPIMERASE, MITOCHONDRIAL"/>
    <property type="match status" value="1"/>
</dbReference>
<protein>
    <recommendedName>
        <fullName evidence="2">VOC domain-containing protein</fullName>
    </recommendedName>
</protein>
<evidence type="ECO:0000259" key="2">
    <source>
        <dbReference type="PROSITE" id="PS51819"/>
    </source>
</evidence>
<dbReference type="SUPFAM" id="SSF54593">
    <property type="entry name" value="Glyoxalase/Bleomycin resistance protein/Dihydroxybiphenyl dioxygenase"/>
    <property type="match status" value="1"/>
</dbReference>
<dbReference type="PROSITE" id="PS51819">
    <property type="entry name" value="VOC"/>
    <property type="match status" value="1"/>
</dbReference>
<dbReference type="GO" id="GO:0046491">
    <property type="term" value="P:L-methylmalonyl-CoA metabolic process"/>
    <property type="evidence" value="ECO:0007669"/>
    <property type="project" value="TreeGrafter"/>
</dbReference>